<dbReference type="Pfam" id="PF16966">
    <property type="entry name" value="Porin_8"/>
    <property type="match status" value="1"/>
</dbReference>
<protein>
    <submittedName>
        <fullName evidence="3">Porin</fullName>
    </submittedName>
</protein>
<keyword evidence="2" id="KW-0732">Signal</keyword>
<dbReference type="EMBL" id="QZDH01000010">
    <property type="protein sequence ID" value="RJL53211.1"/>
    <property type="molecule type" value="Genomic_DNA"/>
</dbReference>
<sequence length="496" mass="55992">MRVNKLSLVIGILLSTTPLFVNAENSLSDIEARLNALEKRAIDAESRAASAEKKATRLEQLITNKNTPQKSANSVNIEQRIATLEKNSDQAQANATLANEKVNQLEKRQSIAEKSNSFVANNNDWGTLKLYGDVEFNIDGASRKGQITSMHTQAGDGSGDFKDKERWDLNGRLLIGLDGERKLSNGNRAGFKVQPLANMSGSMGLDDAVFYFGQDNKWNFKIGRYEAYDMFPLNQDTFVEHSGNSANDLYADGFGYVYMMKEGRGRSNNGGAMNLSNTYNDWYFEVNTLVEDGSKVFQDGEYHGRQLDNRKNVIYVRPVVAWKKENLTIAGAIDANVIRNAYGYQNADGKFEDQSRRTGYGLNFNWDNLKNNAENGIIANLSTAYLDAKNESDLSIGGNVLWRKLQVGYIYAHNDIKYYQRDTNINPDQEKPLRPGKYDIHTVFTSYELPNILEMDNFKTYLGAYYSYINGRGEMTAVDSSDKDRYGARIRFKYLF</sequence>
<proteinExistence type="predicted"/>
<comment type="caution">
    <text evidence="3">The sequence shown here is derived from an EMBL/GenBank/DDBJ whole genome shotgun (WGS) entry which is preliminary data.</text>
</comment>
<organism evidence="3 4">
    <name type="scientific">Pectobacterium carotovorum</name>
    <name type="common">Erwinia carotovora</name>
    <dbReference type="NCBI Taxonomy" id="554"/>
    <lineage>
        <taxon>Bacteria</taxon>
        <taxon>Pseudomonadati</taxon>
        <taxon>Pseudomonadota</taxon>
        <taxon>Gammaproteobacteria</taxon>
        <taxon>Enterobacterales</taxon>
        <taxon>Pectobacteriaceae</taxon>
        <taxon>Pectobacterium</taxon>
    </lineage>
</organism>
<dbReference type="Proteomes" id="UP000283655">
    <property type="component" value="Unassembled WGS sequence"/>
</dbReference>
<evidence type="ECO:0000256" key="2">
    <source>
        <dbReference type="SAM" id="SignalP"/>
    </source>
</evidence>
<accession>A0A419AZ16</accession>
<name>A0A419AZ16_PECCA</name>
<evidence type="ECO:0000313" key="3">
    <source>
        <dbReference type="EMBL" id="RJL53211.1"/>
    </source>
</evidence>
<feature type="coiled-coil region" evidence="1">
    <location>
        <begin position="20"/>
        <end position="108"/>
    </location>
</feature>
<reference evidence="3 4" key="1">
    <citation type="submission" date="2018-09" db="EMBL/GenBank/DDBJ databases">
        <title>Phylogenetic diversity of Pectobacterium and Dickeya strains causing blackleg disease of potato in Morocco.</title>
        <authorList>
            <person name="Oulghazi S."/>
            <person name="Moumni M."/>
            <person name="Faure D."/>
        </authorList>
    </citation>
    <scope>NUCLEOTIDE SEQUENCE [LARGE SCALE GENOMIC DNA]</scope>
    <source>
        <strain evidence="3 4">S1.15.11.2D</strain>
    </source>
</reference>
<dbReference type="SUPFAM" id="SSF56935">
    <property type="entry name" value="Porins"/>
    <property type="match status" value="1"/>
</dbReference>
<feature type="signal peptide" evidence="2">
    <location>
        <begin position="1"/>
        <end position="23"/>
    </location>
</feature>
<dbReference type="RefSeq" id="WP_119873154.1">
    <property type="nucleotide sequence ID" value="NZ_QZDH01000010.1"/>
</dbReference>
<feature type="chain" id="PRO_5019486714" evidence="2">
    <location>
        <begin position="24"/>
        <end position="496"/>
    </location>
</feature>
<evidence type="ECO:0000313" key="4">
    <source>
        <dbReference type="Proteomes" id="UP000283655"/>
    </source>
</evidence>
<dbReference type="AlphaFoldDB" id="A0A419AZ16"/>
<dbReference type="InterPro" id="IPR016963">
    <property type="entry name" value="Glycoporin_RafY"/>
</dbReference>
<keyword evidence="1" id="KW-0175">Coiled coil</keyword>
<gene>
    <name evidence="3" type="ORF">D5071_06065</name>
</gene>
<evidence type="ECO:0000256" key="1">
    <source>
        <dbReference type="SAM" id="Coils"/>
    </source>
</evidence>